<dbReference type="Pfam" id="PF08264">
    <property type="entry name" value="Anticodon_1"/>
    <property type="match status" value="1"/>
</dbReference>
<evidence type="ECO:0000256" key="9">
    <source>
        <dbReference type="NCBIfam" id="TIGR00392"/>
    </source>
</evidence>
<dbReference type="PATRIC" id="fig|1618425.3.peg.93"/>
<dbReference type="GO" id="GO:0004822">
    <property type="term" value="F:isoleucine-tRNA ligase activity"/>
    <property type="evidence" value="ECO:0007669"/>
    <property type="project" value="UniProtKB-UniRule"/>
</dbReference>
<dbReference type="SUPFAM" id="SSF50677">
    <property type="entry name" value="ValRS/IleRS/LeuRS editing domain"/>
    <property type="match status" value="1"/>
</dbReference>
<feature type="domain" description="Aminoacyl-tRNA synthetase class Ia" evidence="10">
    <location>
        <begin position="20"/>
        <end position="668"/>
    </location>
</feature>
<evidence type="ECO:0000259" key="11">
    <source>
        <dbReference type="Pfam" id="PF08264"/>
    </source>
</evidence>
<dbReference type="CDD" id="cd07961">
    <property type="entry name" value="Anticodon_Ia_Ile_ABEc"/>
    <property type="match status" value="1"/>
</dbReference>
<dbReference type="InterPro" id="IPR013155">
    <property type="entry name" value="M/V/L/I-tRNA-synth_anticd-bd"/>
</dbReference>
<dbReference type="Proteomes" id="UP000034785">
    <property type="component" value="Unassembled WGS sequence"/>
</dbReference>
<dbReference type="PANTHER" id="PTHR42780">
    <property type="entry name" value="SOLEUCYL-TRNA SYNTHETASE"/>
    <property type="match status" value="1"/>
</dbReference>
<dbReference type="GO" id="GO:0006428">
    <property type="term" value="P:isoleucyl-tRNA aminoacylation"/>
    <property type="evidence" value="ECO:0007669"/>
    <property type="project" value="UniProtKB-UniRule"/>
</dbReference>
<dbReference type="InterPro" id="IPR002300">
    <property type="entry name" value="aa-tRNA-synth_Ia"/>
</dbReference>
<sequence length="973" mass="112171">MTGFKPVSSQVDFPALEKEILGYWQQNCIVEKYLKRNEGSDKKFSFLDGPITANNPMGVHHAWGRAYKDLWQRFYNMKGYRQRFQNGFDEQGLWVEVGVEQELGLKSKKDIENLVPGDKFASLEKFVSLCKERVNNYGGIMTEQSKRLGYFMDWDNSYHTSSEKNNYTIWRYLKTVYEKGWLYKGHDSVPWCPRCGTAISQHEISTEEYKELTHESVYIEYPIVGKNNEYLLVWTTTPWTLPANVAIAVDVEKDYVAATGEVAGDTYYLGSEAAKRLNLHIKKTVKGNDLVGWEYTSPFDDLDRVKNALGDYQHRVIETDKLILPITEEEGTGLVHTAPGAGAEDFQIGKKFGLPVIEVINEAAHYLDGMGDFSGQNAKSHPELIIDYLKQKDGGKFLFDVVPYAHRYPTCWRCKTELVWRVVDEWYIAVDKKSPGDNITYREKMLRAAREIEWQPKFVEKRELDWLENLQDWLISKKRYWGLALPIWECPKCGNFEVIGGKEELKTRAVEGWNEFEGHTPHKPWVDQVKIRCDKCAGIATRVLDVGNPWLDAGIVPYSTITEKDKQEVSYLADKRYWEEWFPPEFAVEMYEQTKLWFYAMIAMSSALEGKPPVQRIFGHGRVVDEKGEEMHRSKGNAIWFDEAAEKMGADAMRWLYLSANPSDDLRFGYNLGNEVKRRFLLIYWNCYKFFVDYANLREEPACNALRSNAGRELGVLDKWILAKLNVLVELVNSKLEKYDAMSASRAIEDFVVNDLSTWYIRRSRDRVGPSAEKYEEEAFLSTTHTVLITLSKLLAPFMPFIAEELYRNLTGEESVHLVDFPEADKELINKGLMGQMGFLRQMVEVGHAQRKEAEIKLRQPLQKVTYGLEEKLDDDLEKILADELNVKQVEYKPGSEITIDTNITPELAAEGEARELARQIQNLRKESGLTLKDKIRVLSPNIPEKEDLLQMVLRQTNASEISRGEKLSIEVV</sequence>
<organism evidence="12 13">
    <name type="scientific">Candidatus Daviesbacteria bacterium GW2011_GWA2_42_7</name>
    <dbReference type="NCBI Taxonomy" id="1618425"/>
    <lineage>
        <taxon>Bacteria</taxon>
        <taxon>Candidatus Daviesiibacteriota</taxon>
    </lineage>
</organism>
<dbReference type="Gene3D" id="3.40.50.620">
    <property type="entry name" value="HUPs"/>
    <property type="match status" value="2"/>
</dbReference>
<evidence type="ECO:0000256" key="1">
    <source>
        <dbReference type="ARBA" id="ARBA00013165"/>
    </source>
</evidence>
<keyword evidence="6 12" id="KW-0030">Aminoacyl-tRNA synthetase</keyword>
<evidence type="ECO:0000259" key="10">
    <source>
        <dbReference type="Pfam" id="PF00133"/>
    </source>
</evidence>
<keyword evidence="5" id="KW-0648">Protein biosynthesis</keyword>
<keyword evidence="3" id="KW-0547">Nucleotide-binding</keyword>
<dbReference type="GO" id="GO:0002161">
    <property type="term" value="F:aminoacyl-tRNA deacylase activity"/>
    <property type="evidence" value="ECO:0007669"/>
    <property type="project" value="InterPro"/>
</dbReference>
<evidence type="ECO:0000256" key="8">
    <source>
        <dbReference type="ARBA" id="ARBA00048359"/>
    </source>
</evidence>
<dbReference type="Gene3D" id="3.90.740.10">
    <property type="entry name" value="Valyl/Leucyl/Isoleucyl-tRNA synthetase, editing domain"/>
    <property type="match status" value="1"/>
</dbReference>
<dbReference type="PRINTS" id="PR00984">
    <property type="entry name" value="TRNASYNTHILE"/>
</dbReference>
<evidence type="ECO:0000256" key="5">
    <source>
        <dbReference type="ARBA" id="ARBA00022917"/>
    </source>
</evidence>
<name>A0A0G1E9E6_9BACT</name>
<dbReference type="EC" id="6.1.1.5" evidence="1 9"/>
<dbReference type="GO" id="GO:0005524">
    <property type="term" value="F:ATP binding"/>
    <property type="evidence" value="ECO:0007669"/>
    <property type="project" value="UniProtKB-KW"/>
</dbReference>
<evidence type="ECO:0000256" key="4">
    <source>
        <dbReference type="ARBA" id="ARBA00022840"/>
    </source>
</evidence>
<dbReference type="GO" id="GO:0005737">
    <property type="term" value="C:cytoplasm"/>
    <property type="evidence" value="ECO:0007669"/>
    <property type="project" value="UniProtKB-UniRule"/>
</dbReference>
<evidence type="ECO:0000313" key="13">
    <source>
        <dbReference type="Proteomes" id="UP000034785"/>
    </source>
</evidence>
<evidence type="ECO:0000313" key="12">
    <source>
        <dbReference type="EMBL" id="KKS71193.1"/>
    </source>
</evidence>
<proteinExistence type="predicted"/>
<evidence type="ECO:0000256" key="6">
    <source>
        <dbReference type="ARBA" id="ARBA00023146"/>
    </source>
</evidence>
<comment type="catalytic activity">
    <reaction evidence="8">
        <text>tRNA(Ile) + L-isoleucine + ATP = L-isoleucyl-tRNA(Ile) + AMP + diphosphate</text>
        <dbReference type="Rhea" id="RHEA:11060"/>
        <dbReference type="Rhea" id="RHEA-COMP:9666"/>
        <dbReference type="Rhea" id="RHEA-COMP:9695"/>
        <dbReference type="ChEBI" id="CHEBI:30616"/>
        <dbReference type="ChEBI" id="CHEBI:33019"/>
        <dbReference type="ChEBI" id="CHEBI:58045"/>
        <dbReference type="ChEBI" id="CHEBI:78442"/>
        <dbReference type="ChEBI" id="CHEBI:78528"/>
        <dbReference type="ChEBI" id="CHEBI:456215"/>
        <dbReference type="EC" id="6.1.1.5"/>
    </reaction>
</comment>
<evidence type="ECO:0000256" key="7">
    <source>
        <dbReference type="ARBA" id="ARBA00025217"/>
    </source>
</evidence>
<dbReference type="SUPFAM" id="SSF47323">
    <property type="entry name" value="Anticodon-binding domain of a subclass of class I aminoacyl-tRNA synthetases"/>
    <property type="match status" value="1"/>
</dbReference>
<evidence type="ECO:0000256" key="3">
    <source>
        <dbReference type="ARBA" id="ARBA00022741"/>
    </source>
</evidence>
<dbReference type="Pfam" id="PF00133">
    <property type="entry name" value="tRNA-synt_1"/>
    <property type="match status" value="1"/>
</dbReference>
<dbReference type="NCBIfam" id="TIGR00392">
    <property type="entry name" value="ileS"/>
    <property type="match status" value="1"/>
</dbReference>
<keyword evidence="4" id="KW-0067">ATP-binding</keyword>
<dbReference type="EMBL" id="LCEJ01000004">
    <property type="protein sequence ID" value="KKS71193.1"/>
    <property type="molecule type" value="Genomic_DNA"/>
</dbReference>
<accession>A0A0G1E9E6</accession>
<dbReference type="InterPro" id="IPR033709">
    <property type="entry name" value="Anticodon_Ile_ABEc"/>
</dbReference>
<protein>
    <recommendedName>
        <fullName evidence="1 9">Isoleucine--tRNA ligase</fullName>
        <ecNumber evidence="1 9">6.1.1.5</ecNumber>
    </recommendedName>
</protein>
<dbReference type="Pfam" id="PF19302">
    <property type="entry name" value="DUF5915"/>
    <property type="match status" value="1"/>
</dbReference>
<dbReference type="AlphaFoldDB" id="A0A0G1E9E6"/>
<comment type="function">
    <text evidence="7">Catalyzes the attachment of isoleucine to tRNA(Ile). As IleRS can inadvertently accommodate and process structurally similar amino acids such as valine, to avoid such errors it has two additional distinct tRNA(Ile)-dependent editing activities. One activity is designated as 'pretransfer' editing and involves the hydrolysis of activated Val-AMP. The other activity is designated 'posttransfer' editing and involves deacylation of mischarged Val-tRNA(Ile).</text>
</comment>
<feature type="domain" description="Methionyl/Valyl/Leucyl/Isoleucyl-tRNA synthetase anticodon-binding" evidence="11">
    <location>
        <begin position="718"/>
        <end position="865"/>
    </location>
</feature>
<dbReference type="InterPro" id="IPR014729">
    <property type="entry name" value="Rossmann-like_a/b/a_fold"/>
</dbReference>
<gene>
    <name evidence="12" type="ORF">UV41_C0004G0017</name>
</gene>
<dbReference type="InterPro" id="IPR009008">
    <property type="entry name" value="Val/Leu/Ile-tRNA-synth_edit"/>
</dbReference>
<evidence type="ECO:0000256" key="2">
    <source>
        <dbReference type="ARBA" id="ARBA00022598"/>
    </source>
</evidence>
<reference evidence="12 13" key="1">
    <citation type="journal article" date="2015" name="Nature">
        <title>rRNA introns, odd ribosomes, and small enigmatic genomes across a large radiation of phyla.</title>
        <authorList>
            <person name="Brown C.T."/>
            <person name="Hug L.A."/>
            <person name="Thomas B.C."/>
            <person name="Sharon I."/>
            <person name="Castelle C.J."/>
            <person name="Singh A."/>
            <person name="Wilkins M.J."/>
            <person name="Williams K.H."/>
            <person name="Banfield J.F."/>
        </authorList>
    </citation>
    <scope>NUCLEOTIDE SEQUENCE [LARGE SCALE GENOMIC DNA]</scope>
</reference>
<dbReference type="SUPFAM" id="SSF52374">
    <property type="entry name" value="Nucleotidylyl transferase"/>
    <property type="match status" value="1"/>
</dbReference>
<comment type="caution">
    <text evidence="12">The sequence shown here is derived from an EMBL/GenBank/DDBJ whole genome shotgun (WGS) entry which is preliminary data.</text>
</comment>
<dbReference type="Gene3D" id="1.10.730.10">
    <property type="entry name" value="Isoleucyl-tRNA Synthetase, Domain 1"/>
    <property type="match status" value="1"/>
</dbReference>
<dbReference type="InterPro" id="IPR009080">
    <property type="entry name" value="tRNAsynth_Ia_anticodon-bd"/>
</dbReference>
<dbReference type="InterPro" id="IPR002301">
    <property type="entry name" value="Ile-tRNA-ligase"/>
</dbReference>
<dbReference type="InterPro" id="IPR023586">
    <property type="entry name" value="Ile-tRNA-ligase_type2"/>
</dbReference>
<keyword evidence="2" id="KW-0436">Ligase</keyword>
<dbReference type="PANTHER" id="PTHR42780:SF1">
    <property type="entry name" value="ISOLEUCINE--TRNA LIGASE, CYTOPLASMIC"/>
    <property type="match status" value="1"/>
</dbReference>
<dbReference type="GO" id="GO:0000049">
    <property type="term" value="F:tRNA binding"/>
    <property type="evidence" value="ECO:0007669"/>
    <property type="project" value="InterPro"/>
</dbReference>